<keyword evidence="7" id="KW-0963">Cytoplasm</keyword>
<dbReference type="GO" id="GO:0006096">
    <property type="term" value="P:glycolytic process"/>
    <property type="evidence" value="ECO:0007669"/>
    <property type="project" value="UniProtKB-UniRule"/>
</dbReference>
<evidence type="ECO:0000256" key="2">
    <source>
        <dbReference type="ARBA" id="ARBA00006604"/>
    </source>
</evidence>
<dbReference type="InterPro" id="IPR001672">
    <property type="entry name" value="G6P_Isomerase"/>
</dbReference>
<reference evidence="9" key="1">
    <citation type="submission" date="2020-10" db="EMBL/GenBank/DDBJ databases">
        <title>Connecting structure to function with the recovery of over 1000 high-quality activated sludge metagenome-assembled genomes encoding full-length rRNA genes using long-read sequencing.</title>
        <authorList>
            <person name="Singleton C.M."/>
            <person name="Petriglieri F."/>
            <person name="Kristensen J.M."/>
            <person name="Kirkegaard R.H."/>
            <person name="Michaelsen T.Y."/>
            <person name="Andersen M.H."/>
            <person name="Karst S.M."/>
            <person name="Dueholm M.S."/>
            <person name="Nielsen P.H."/>
            <person name="Albertsen M."/>
        </authorList>
    </citation>
    <scope>NUCLEOTIDE SEQUENCE</scope>
    <source>
        <strain evidence="9">Bjer_18-Q3-R1-45_BAT3C.347</strain>
    </source>
</reference>
<comment type="pathway">
    <text evidence="1 7 8">Carbohydrate degradation; glycolysis; D-glyceraldehyde 3-phosphate and glycerone phosphate from D-glucose: step 2/4.</text>
</comment>
<dbReference type="GO" id="GO:0005829">
    <property type="term" value="C:cytosol"/>
    <property type="evidence" value="ECO:0007669"/>
    <property type="project" value="TreeGrafter"/>
</dbReference>
<dbReference type="PROSITE" id="PS51463">
    <property type="entry name" value="P_GLUCOSE_ISOMERASE_3"/>
    <property type="match status" value="1"/>
</dbReference>
<dbReference type="InterPro" id="IPR018189">
    <property type="entry name" value="Phosphoglucose_isomerase_CS"/>
</dbReference>
<protein>
    <recommendedName>
        <fullName evidence="7">Glucose-6-phosphate isomerase</fullName>
        <shortName evidence="7">GPI</shortName>
        <ecNumber evidence="7">5.3.1.9</ecNumber>
    </recommendedName>
    <alternativeName>
        <fullName evidence="7">Phosphoglucose isomerase</fullName>
        <shortName evidence="7">PGI</shortName>
    </alternativeName>
    <alternativeName>
        <fullName evidence="7">Phosphohexose isomerase</fullName>
        <shortName evidence="7">PHI</shortName>
    </alternativeName>
</protein>
<evidence type="ECO:0000256" key="1">
    <source>
        <dbReference type="ARBA" id="ARBA00004926"/>
    </source>
</evidence>
<dbReference type="CDD" id="cd05015">
    <property type="entry name" value="SIS_PGI_1"/>
    <property type="match status" value="1"/>
</dbReference>
<evidence type="ECO:0000256" key="4">
    <source>
        <dbReference type="ARBA" id="ARBA00023152"/>
    </source>
</evidence>
<dbReference type="AlphaFoldDB" id="A0A9D7HMN2"/>
<dbReference type="EC" id="5.3.1.9" evidence="7"/>
<feature type="active site" description="Proton donor" evidence="7">
    <location>
        <position position="357"/>
    </location>
</feature>
<dbReference type="CDD" id="cd05016">
    <property type="entry name" value="SIS_PGI_2"/>
    <property type="match status" value="1"/>
</dbReference>
<organism evidence="9 10">
    <name type="scientific">Candidatus Methylophosphatis roskildensis</name>
    <dbReference type="NCBI Taxonomy" id="2899263"/>
    <lineage>
        <taxon>Bacteria</taxon>
        <taxon>Pseudomonadati</taxon>
        <taxon>Pseudomonadota</taxon>
        <taxon>Betaproteobacteria</taxon>
        <taxon>Nitrosomonadales</taxon>
        <taxon>Sterolibacteriaceae</taxon>
        <taxon>Candidatus Methylophosphatis</taxon>
    </lineage>
</organism>
<dbReference type="InterPro" id="IPR035482">
    <property type="entry name" value="SIS_PGI_2"/>
</dbReference>
<feature type="active site" evidence="7">
    <location>
        <position position="513"/>
    </location>
</feature>
<name>A0A9D7HMN2_9PROT</name>
<dbReference type="Gene3D" id="3.40.50.10490">
    <property type="entry name" value="Glucose-6-phosphate isomerase like protein, domain 1"/>
    <property type="match status" value="2"/>
</dbReference>
<proteinExistence type="inferred from homology"/>
<evidence type="ECO:0000256" key="6">
    <source>
        <dbReference type="ARBA" id="ARBA00029321"/>
    </source>
</evidence>
<gene>
    <name evidence="7 9" type="primary">pgi</name>
    <name evidence="9" type="ORF">IPH26_21510</name>
</gene>
<dbReference type="GO" id="GO:0097367">
    <property type="term" value="F:carbohydrate derivative binding"/>
    <property type="evidence" value="ECO:0007669"/>
    <property type="project" value="InterPro"/>
</dbReference>
<dbReference type="InterPro" id="IPR035476">
    <property type="entry name" value="SIS_PGI_1"/>
</dbReference>
<evidence type="ECO:0000256" key="8">
    <source>
        <dbReference type="RuleBase" id="RU000612"/>
    </source>
</evidence>
<dbReference type="InterPro" id="IPR023096">
    <property type="entry name" value="G6P_Isomerase_C"/>
</dbReference>
<sequence length="544" mass="57931">MSATNTPQSVTDCAEWRALEAAAQKLRTRHLTDLFAAEPTRFAKFSRKLGDLLFDFSKQRVDAATLGLLLDLARARNVADGVSRLAAGETLNFTEGRAAQHMALRAVAPTFVAGQDVLPEVLAARSRMREIADAFRNGQLRGASGQVIRHVVNIGIGGSDLGPRMAARALTAVEPGATRVSFVANIDPFELDCVLATAAADETLFIVASKTFTTQETLTNAQAARAWLQARLGASTDLAPHFVAVSNNLDAARAFGIPGERCIALPEWVGGRYSMWSAIGLPVACAIGWEGFEQMLDGAREADTHLQSAPLEANLPVLMALLGIWNTNFLGCGSHAVLPYSQRLADLPAYLQQLEMESNGKRVDRNGKPLGCATSPVLWGGAGTVGQHAYHQLLYQGTLTVPIDFIVPVGDDSPAQGMLIENALAQSAALMQGRGEAQARAQLAAAGKPESEISRLTPHLLSPGNQPSSTLLFPRLTPHTLGRLIALYEHKTFIQGWIWGINSFDQYGVELGKLMARALGGGSDSAPPDGSTAGLLAAIRTMRG</sequence>
<keyword evidence="3 7" id="KW-0312">Gluconeogenesis</keyword>
<comment type="function">
    <text evidence="7">Catalyzes the reversible isomerization of glucose-6-phosphate to fructose-6-phosphate.</text>
</comment>
<dbReference type="GO" id="GO:0048029">
    <property type="term" value="F:monosaccharide binding"/>
    <property type="evidence" value="ECO:0007669"/>
    <property type="project" value="TreeGrafter"/>
</dbReference>
<dbReference type="PRINTS" id="PR00662">
    <property type="entry name" value="G6PISOMERASE"/>
</dbReference>
<keyword evidence="5 7" id="KW-0413">Isomerase</keyword>
<keyword evidence="4 7" id="KW-0324">Glycolysis</keyword>
<dbReference type="InterPro" id="IPR046348">
    <property type="entry name" value="SIS_dom_sf"/>
</dbReference>
<comment type="subcellular location">
    <subcellularLocation>
        <location evidence="7">Cytoplasm</location>
    </subcellularLocation>
</comment>
<comment type="caution">
    <text evidence="9">The sequence shown here is derived from an EMBL/GenBank/DDBJ whole genome shotgun (WGS) entry which is preliminary data.</text>
</comment>
<dbReference type="PANTHER" id="PTHR11469">
    <property type="entry name" value="GLUCOSE-6-PHOSPHATE ISOMERASE"/>
    <property type="match status" value="1"/>
</dbReference>
<comment type="catalytic activity">
    <reaction evidence="6 7 8">
        <text>alpha-D-glucose 6-phosphate = beta-D-fructose 6-phosphate</text>
        <dbReference type="Rhea" id="RHEA:11816"/>
        <dbReference type="ChEBI" id="CHEBI:57634"/>
        <dbReference type="ChEBI" id="CHEBI:58225"/>
        <dbReference type="EC" id="5.3.1.9"/>
    </reaction>
</comment>
<evidence type="ECO:0000313" key="10">
    <source>
        <dbReference type="Proteomes" id="UP000807785"/>
    </source>
</evidence>
<evidence type="ECO:0000313" key="9">
    <source>
        <dbReference type="EMBL" id="MBK6975412.1"/>
    </source>
</evidence>
<dbReference type="SUPFAM" id="SSF53697">
    <property type="entry name" value="SIS domain"/>
    <property type="match status" value="1"/>
</dbReference>
<accession>A0A9D7HMN2</accession>
<evidence type="ECO:0000256" key="5">
    <source>
        <dbReference type="ARBA" id="ARBA00023235"/>
    </source>
</evidence>
<dbReference type="PROSITE" id="PS00174">
    <property type="entry name" value="P_GLUCOSE_ISOMERASE_2"/>
    <property type="match status" value="1"/>
</dbReference>
<dbReference type="HAMAP" id="MF_00473">
    <property type="entry name" value="G6P_isomerase"/>
    <property type="match status" value="1"/>
</dbReference>
<dbReference type="GO" id="GO:0006094">
    <property type="term" value="P:gluconeogenesis"/>
    <property type="evidence" value="ECO:0007669"/>
    <property type="project" value="UniProtKB-UniRule"/>
</dbReference>
<dbReference type="PANTHER" id="PTHR11469:SF1">
    <property type="entry name" value="GLUCOSE-6-PHOSPHATE ISOMERASE"/>
    <property type="match status" value="1"/>
</dbReference>
<comment type="similarity">
    <text evidence="2 7 8">Belongs to the GPI family.</text>
</comment>
<dbReference type="PROSITE" id="PS00765">
    <property type="entry name" value="P_GLUCOSE_ISOMERASE_1"/>
    <property type="match status" value="1"/>
</dbReference>
<evidence type="ECO:0000256" key="7">
    <source>
        <dbReference type="HAMAP-Rule" id="MF_00473"/>
    </source>
</evidence>
<dbReference type="Gene3D" id="1.10.1390.10">
    <property type="match status" value="1"/>
</dbReference>
<dbReference type="NCBIfam" id="NF001211">
    <property type="entry name" value="PRK00179.1"/>
    <property type="match status" value="1"/>
</dbReference>
<comment type="pathway">
    <text evidence="7">Carbohydrate biosynthesis; gluconeogenesis.</text>
</comment>
<dbReference type="GO" id="GO:0051156">
    <property type="term" value="P:glucose 6-phosphate metabolic process"/>
    <property type="evidence" value="ECO:0007669"/>
    <property type="project" value="TreeGrafter"/>
</dbReference>
<dbReference type="Pfam" id="PF00342">
    <property type="entry name" value="PGI"/>
    <property type="match status" value="1"/>
</dbReference>
<dbReference type="GO" id="GO:0004347">
    <property type="term" value="F:glucose-6-phosphate isomerase activity"/>
    <property type="evidence" value="ECO:0007669"/>
    <property type="project" value="UniProtKB-UniRule"/>
</dbReference>
<feature type="active site" evidence="7">
    <location>
        <position position="388"/>
    </location>
</feature>
<dbReference type="EMBL" id="JADJEV010000005">
    <property type="protein sequence ID" value="MBK6975412.1"/>
    <property type="molecule type" value="Genomic_DNA"/>
</dbReference>
<dbReference type="Proteomes" id="UP000807785">
    <property type="component" value="Unassembled WGS sequence"/>
</dbReference>
<evidence type="ECO:0000256" key="3">
    <source>
        <dbReference type="ARBA" id="ARBA00022432"/>
    </source>
</evidence>